<sequence>MQLAALQHRCTVPFAYPVGDGHLRVILKAADGDLAAAECIFGDRYAWPPSEDAPLPLARLGGDGVHEYWGATLPAPQRRVRYRFRLEGRDGTVVWLAESGLHDAPPDGGFFQYAYIHRADRFRQPDWLREAVFYQIFPDRFCNGDPANDPPGTGPWGERPTPRYLAGGDLAGIRARLDYLADLGVGCIYTTPVFRSPSNHKYDTADYYQVDPAFGTNGELVGLVAAAHERGIRFLLDAVFNHSGALWPPFQDVLARGADSPYRDWFYDLRSFPVDPEACNYETFANHVPTMPKLDTGNRDVAAYLLEVAEHWLREAGVDGWRLDVANEVDHRFWRAFRDRVKGVNPEVFILGEVWHDALDWLGGDQFDSVMDYPWRDATLAWLTGRIDARDYDRWLTRLRFRYTAEAARGLVRLLSTHDTPRVRTVVGSRERAAQAAVLLLTCEGVPMIFYGDEVGLEGGDDPDCRRCYPWNDEEPRDLGLLSLYRRLGRIRRALPWLNDGAWQTVLAEGDLLAYLRLPTPLHAPERPAGEEGLLVVLNGGTDSVELALPPGDWVDLLAGEMQTGRLEGAGQRAAAKAIRRKNGGKSGQVTLQVSHRARGRAPGRAARHAAEQLSDHVALQAPGRALGTVTLRLPPLGLAVLAPAWMEGVVKG</sequence>
<evidence type="ECO:0000256" key="1">
    <source>
        <dbReference type="ARBA" id="ARBA00008061"/>
    </source>
</evidence>
<accession>A0ABS4JSQ5</accession>
<dbReference type="InterPro" id="IPR014756">
    <property type="entry name" value="Ig_E-set"/>
</dbReference>
<evidence type="ECO:0000313" key="5">
    <source>
        <dbReference type="EMBL" id="MBP2018562.1"/>
    </source>
</evidence>
<dbReference type="Gene3D" id="3.20.20.80">
    <property type="entry name" value="Glycosidases"/>
    <property type="match status" value="1"/>
</dbReference>
<reference evidence="5 6" key="1">
    <citation type="submission" date="2021-03" db="EMBL/GenBank/DDBJ databases">
        <title>Genomic Encyclopedia of Type Strains, Phase IV (KMG-IV): sequencing the most valuable type-strain genomes for metagenomic binning, comparative biology and taxonomic classification.</title>
        <authorList>
            <person name="Goeker M."/>
        </authorList>
    </citation>
    <scope>NUCLEOTIDE SEQUENCE [LARGE SCALE GENOMIC DNA]</scope>
    <source>
        <strain evidence="5 6">DSM 27138</strain>
    </source>
</reference>
<comment type="similarity">
    <text evidence="1">Belongs to the glycosyl hydrolase 13 family.</text>
</comment>
<dbReference type="SUPFAM" id="SSF81296">
    <property type="entry name" value="E set domains"/>
    <property type="match status" value="1"/>
</dbReference>
<dbReference type="InterPro" id="IPR045857">
    <property type="entry name" value="O16G_dom_2"/>
</dbReference>
<dbReference type="SUPFAM" id="SSF51445">
    <property type="entry name" value="(Trans)glycosidases"/>
    <property type="match status" value="1"/>
</dbReference>
<evidence type="ECO:0000256" key="2">
    <source>
        <dbReference type="ARBA" id="ARBA00022801"/>
    </source>
</evidence>
<dbReference type="InterPro" id="IPR006047">
    <property type="entry name" value="GH13_cat_dom"/>
</dbReference>
<feature type="domain" description="Glycosyl hydrolase family 13 catalytic" evidence="4">
    <location>
        <begin position="135"/>
        <end position="492"/>
    </location>
</feature>
<dbReference type="InterPro" id="IPR017853">
    <property type="entry name" value="GH"/>
</dbReference>
<dbReference type="Proteomes" id="UP001519289">
    <property type="component" value="Unassembled WGS sequence"/>
</dbReference>
<dbReference type="Pfam" id="PF00128">
    <property type="entry name" value="Alpha-amylase"/>
    <property type="match status" value="1"/>
</dbReference>
<dbReference type="CDD" id="cd02857">
    <property type="entry name" value="E_set_CDase_PDE_N"/>
    <property type="match status" value="1"/>
</dbReference>
<evidence type="ECO:0000313" key="6">
    <source>
        <dbReference type="Proteomes" id="UP001519289"/>
    </source>
</evidence>
<dbReference type="RefSeq" id="WP_209466689.1">
    <property type="nucleotide sequence ID" value="NZ_JAGGLG010000014.1"/>
</dbReference>
<dbReference type="PANTHER" id="PTHR10357">
    <property type="entry name" value="ALPHA-AMYLASE FAMILY MEMBER"/>
    <property type="match status" value="1"/>
</dbReference>
<keyword evidence="2" id="KW-0378">Hydrolase</keyword>
<gene>
    <name evidence="5" type="ORF">J2Z79_001977</name>
</gene>
<dbReference type="SMART" id="SM00642">
    <property type="entry name" value="Aamy"/>
    <property type="match status" value="1"/>
</dbReference>
<protein>
    <submittedName>
        <fullName evidence="5">Glycosidase</fullName>
    </submittedName>
</protein>
<keyword evidence="3 5" id="KW-0326">Glycosidase</keyword>
<organism evidence="5 6">
    <name type="scientific">Symbiobacterium terraclitae</name>
    <dbReference type="NCBI Taxonomy" id="557451"/>
    <lineage>
        <taxon>Bacteria</taxon>
        <taxon>Bacillati</taxon>
        <taxon>Bacillota</taxon>
        <taxon>Clostridia</taxon>
        <taxon>Eubacteriales</taxon>
        <taxon>Symbiobacteriaceae</taxon>
        <taxon>Symbiobacterium</taxon>
    </lineage>
</organism>
<dbReference type="Gene3D" id="2.60.40.10">
    <property type="entry name" value="Immunoglobulins"/>
    <property type="match status" value="1"/>
</dbReference>
<keyword evidence="6" id="KW-1185">Reference proteome</keyword>
<dbReference type="Pfam" id="PF02903">
    <property type="entry name" value="Alpha-amylase_N"/>
    <property type="match status" value="1"/>
</dbReference>
<dbReference type="InterPro" id="IPR013783">
    <property type="entry name" value="Ig-like_fold"/>
</dbReference>
<dbReference type="Gene3D" id="3.90.400.10">
    <property type="entry name" value="Oligo-1,6-glucosidase, Domain 2"/>
    <property type="match status" value="1"/>
</dbReference>
<dbReference type="GO" id="GO:0016798">
    <property type="term" value="F:hydrolase activity, acting on glycosyl bonds"/>
    <property type="evidence" value="ECO:0007669"/>
    <property type="project" value="UniProtKB-KW"/>
</dbReference>
<dbReference type="CDD" id="cd11338">
    <property type="entry name" value="AmyAc_CMD"/>
    <property type="match status" value="1"/>
</dbReference>
<evidence type="ECO:0000259" key="4">
    <source>
        <dbReference type="SMART" id="SM00642"/>
    </source>
</evidence>
<dbReference type="PANTHER" id="PTHR10357:SF210">
    <property type="entry name" value="MALTODEXTRIN GLUCOSIDASE"/>
    <property type="match status" value="1"/>
</dbReference>
<comment type="caution">
    <text evidence="5">The sequence shown here is derived from an EMBL/GenBank/DDBJ whole genome shotgun (WGS) entry which is preliminary data.</text>
</comment>
<proteinExistence type="inferred from homology"/>
<dbReference type="InterPro" id="IPR004185">
    <property type="entry name" value="Glyco_hydro_13_lg-like_dom"/>
</dbReference>
<evidence type="ECO:0000256" key="3">
    <source>
        <dbReference type="ARBA" id="ARBA00023295"/>
    </source>
</evidence>
<dbReference type="EMBL" id="JAGGLG010000014">
    <property type="protein sequence ID" value="MBP2018562.1"/>
    <property type="molecule type" value="Genomic_DNA"/>
</dbReference>
<name>A0ABS4JSQ5_9FIRM</name>